<organism evidence="10 11">
    <name type="scientific">Abrus precatorius</name>
    <name type="common">Indian licorice</name>
    <name type="synonym">Glycine abrus</name>
    <dbReference type="NCBI Taxonomy" id="3816"/>
    <lineage>
        <taxon>Eukaryota</taxon>
        <taxon>Viridiplantae</taxon>
        <taxon>Streptophyta</taxon>
        <taxon>Embryophyta</taxon>
        <taxon>Tracheophyta</taxon>
        <taxon>Spermatophyta</taxon>
        <taxon>Magnoliopsida</taxon>
        <taxon>eudicotyledons</taxon>
        <taxon>Gunneridae</taxon>
        <taxon>Pentapetalae</taxon>
        <taxon>rosids</taxon>
        <taxon>fabids</taxon>
        <taxon>Fabales</taxon>
        <taxon>Fabaceae</taxon>
        <taxon>Papilionoideae</taxon>
        <taxon>50 kb inversion clade</taxon>
        <taxon>NPAAA clade</taxon>
        <taxon>indigoferoid/millettioid clade</taxon>
        <taxon>Abreae</taxon>
        <taxon>Abrus</taxon>
    </lineage>
</organism>
<comment type="subcellular location">
    <subcellularLocation>
        <location evidence="1">Nucleus</location>
    </subcellularLocation>
</comment>
<keyword evidence="3" id="KW-0808">Transferase</keyword>
<evidence type="ECO:0000313" key="10">
    <source>
        <dbReference type="Proteomes" id="UP000694853"/>
    </source>
</evidence>
<dbReference type="AlphaFoldDB" id="A0A8B8L434"/>
<evidence type="ECO:0000256" key="6">
    <source>
        <dbReference type="ARBA" id="ARBA00048568"/>
    </source>
</evidence>
<protein>
    <submittedName>
        <fullName evidence="11">Histone-lysine N-methyltransferase EZA1-like</fullName>
    </submittedName>
</protein>
<dbReference type="PROSITE" id="PS51576">
    <property type="entry name" value="SAM_MT43_EZ"/>
    <property type="match status" value="1"/>
</dbReference>
<reference evidence="10" key="1">
    <citation type="journal article" date="2019" name="Toxins">
        <title>Detection of Abrin-Like and Prepropulchellin-Like Toxin Genes and Transcripts Using Whole Genome Sequencing and Full-Length Transcript Sequencing of Abrus precatorius.</title>
        <authorList>
            <person name="Hovde B.T."/>
            <person name="Daligault H.E."/>
            <person name="Hanschen E.R."/>
            <person name="Kunde Y.A."/>
            <person name="Johnson M.B."/>
            <person name="Starkenburg S.R."/>
            <person name="Johnson S.L."/>
        </authorList>
    </citation>
    <scope>NUCLEOTIDE SEQUENCE [LARGE SCALE GENOMIC DNA]</scope>
</reference>
<keyword evidence="5" id="KW-0539">Nucleus</keyword>
<dbReference type="InterPro" id="IPR041355">
    <property type="entry name" value="Pre-SET_CXC"/>
</dbReference>
<dbReference type="GO" id="GO:0032259">
    <property type="term" value="P:methylation"/>
    <property type="evidence" value="ECO:0007669"/>
    <property type="project" value="UniProtKB-KW"/>
</dbReference>
<dbReference type="PANTHER" id="PTHR45747:SF14">
    <property type="entry name" value="HISTONE-LYSINE N-METHYLTRANSFERASE EZA1"/>
    <property type="match status" value="1"/>
</dbReference>
<evidence type="ECO:0000313" key="11">
    <source>
        <dbReference type="RefSeq" id="XP_027349429.1"/>
    </source>
</evidence>
<dbReference type="GO" id="GO:0050793">
    <property type="term" value="P:regulation of developmental process"/>
    <property type="evidence" value="ECO:0007669"/>
    <property type="project" value="UniProtKB-ARBA"/>
</dbReference>
<dbReference type="GO" id="GO:0031519">
    <property type="term" value="C:PcG protein complex"/>
    <property type="evidence" value="ECO:0007669"/>
    <property type="project" value="InterPro"/>
</dbReference>
<evidence type="ECO:0000259" key="9">
    <source>
        <dbReference type="PROSITE" id="PS51633"/>
    </source>
</evidence>
<dbReference type="GO" id="GO:0140951">
    <property type="term" value="F:histone H3K27 trimethyltransferase activity"/>
    <property type="evidence" value="ECO:0007669"/>
    <property type="project" value="UniProtKB-EC"/>
</dbReference>
<dbReference type="Pfam" id="PF00856">
    <property type="entry name" value="SET"/>
    <property type="match status" value="1"/>
</dbReference>
<gene>
    <name evidence="11" type="primary">LOC113861028</name>
</gene>
<dbReference type="InterPro" id="IPR025778">
    <property type="entry name" value="Hist-Lys_N-MeTrfase_plant"/>
</dbReference>
<keyword evidence="10" id="KW-1185">Reference proteome</keyword>
<dbReference type="SMART" id="SM00317">
    <property type="entry name" value="SET"/>
    <property type="match status" value="1"/>
</dbReference>
<name>A0A8B8L434_ABRPR</name>
<dbReference type="FunFam" id="2.170.270.10:FF:000001">
    <property type="entry name" value="Putative histone-lysine N-methyltransferase EZH2"/>
    <property type="match status" value="1"/>
</dbReference>
<dbReference type="RefSeq" id="XP_027349429.1">
    <property type="nucleotide sequence ID" value="XM_027493628.1"/>
</dbReference>
<evidence type="ECO:0000256" key="7">
    <source>
        <dbReference type="SAM" id="MobiDB-lite"/>
    </source>
</evidence>
<dbReference type="Gene3D" id="2.170.270.10">
    <property type="entry name" value="SET domain"/>
    <property type="match status" value="1"/>
</dbReference>
<evidence type="ECO:0000256" key="1">
    <source>
        <dbReference type="ARBA" id="ARBA00004123"/>
    </source>
</evidence>
<evidence type="ECO:0000256" key="4">
    <source>
        <dbReference type="ARBA" id="ARBA00022691"/>
    </source>
</evidence>
<feature type="region of interest" description="Disordered" evidence="7">
    <location>
        <begin position="575"/>
        <end position="603"/>
    </location>
</feature>
<proteinExistence type="predicted"/>
<keyword evidence="4" id="KW-0949">S-adenosyl-L-methionine</keyword>
<evidence type="ECO:0000259" key="8">
    <source>
        <dbReference type="PROSITE" id="PS50280"/>
    </source>
</evidence>
<dbReference type="Proteomes" id="UP000694853">
    <property type="component" value="Unplaced"/>
</dbReference>
<feature type="domain" description="CXC" evidence="9">
    <location>
        <begin position="607"/>
        <end position="706"/>
    </location>
</feature>
<feature type="region of interest" description="Disordered" evidence="7">
    <location>
        <begin position="326"/>
        <end position="345"/>
    </location>
</feature>
<sequence length="871" mass="98410">MRIELRKQPGKAISDPIRNLLTKINQLIEQTHWRRKGSIDEKLRNNWETVESQLVMVMSEISSRDSLETEENTNMLASRIERPLRIFSGFPQGGLVEMDFEDILSETSIKIPYMEKVPRYTAWVHLIRNQRMAPDQSVIGKRQIYYDQHGGETLICSDSDEDEPAEEEHKFTEAEDEILRMAYEELGLIEEVMSIVRLFVLGSESEIKERYENLKEKNMRSLEQHSEDSGGCESLTGICLEKSLNDALDFFDNLFCRQCIRVYDCPVHGCSQPLIYPSEKQPIWSEPEGEREPCSDQCYLLLKENSALGSSQDKKIKPMLEVEGILTPSSSKEPGNHQSTKANWQKERSRYVTVPLTTEICSHGDPNSDVPVSESMGKRKVINPSDSVLHDSTLPPAESLMPPDESLSSCKKLKKISDDVVTANGNHNKDLNLDACDEEKRTINSSSLTNLAEHTSNKLLVSGSSCRGEHDKGVEDGRKDLTKEIEFEQHSNSTEMQVDEMPSISDWKLLEKDLYLKGVEMFGRNSCLIARNLLSGMKTCMEVATYMCAGGESMAHKSIAGSIMDKIEKINTENTDQEVPSRSRLLRKRGKPRKFTSSRKSAGLPSTWRIAHGKNLGNKQYTPCGCRGMCGKQCPCLRNGTCCEKYCGCSKICKNRFRGCHCVKSQCRSRQCPCFAANRECDPDVCRNCWVSCGDGSLGQPARRGDGQCGNMMLLLRQKQRILWAKSDVAGWGAFSKNPVNKNDCLGEYTGELIGQKEAEKRGKLYDRANYSFLFNLNDQYVLDAYRIGDKLKFANHSSKPNCYAKVMLVAGDHRVGIFAKENIKAGEELFYDYFYGPDQSPPWIRKLKAEKAKKEESAASQSKAKKHQSH</sequence>
<evidence type="ECO:0000256" key="2">
    <source>
        <dbReference type="ARBA" id="ARBA00022603"/>
    </source>
</evidence>
<dbReference type="InterPro" id="IPR046341">
    <property type="entry name" value="SET_dom_sf"/>
</dbReference>
<dbReference type="InterPro" id="IPR058609">
    <property type="entry name" value="HTH_CLF-like"/>
</dbReference>
<dbReference type="InterPro" id="IPR033467">
    <property type="entry name" value="Tesmin/TSO1-like_CXC"/>
</dbReference>
<dbReference type="SMART" id="SM01114">
    <property type="entry name" value="CXC"/>
    <property type="match status" value="1"/>
</dbReference>
<dbReference type="GeneID" id="113861028"/>
<feature type="compositionally biased region" description="Polar residues" evidence="7">
    <location>
        <begin position="327"/>
        <end position="343"/>
    </location>
</feature>
<feature type="compositionally biased region" description="Basic residues" evidence="7">
    <location>
        <begin position="584"/>
        <end position="597"/>
    </location>
</feature>
<dbReference type="KEGG" id="aprc:113861028"/>
<dbReference type="InterPro" id="IPR045318">
    <property type="entry name" value="EZH1/2-like"/>
</dbReference>
<keyword evidence="2" id="KW-0489">Methyltransferase</keyword>
<feature type="region of interest" description="Disordered" evidence="7">
    <location>
        <begin position="851"/>
        <end position="871"/>
    </location>
</feature>
<dbReference type="InterPro" id="IPR026489">
    <property type="entry name" value="CXC_dom"/>
</dbReference>
<dbReference type="PANTHER" id="PTHR45747">
    <property type="entry name" value="HISTONE-LYSINE N-METHYLTRANSFERASE E(Z)"/>
    <property type="match status" value="1"/>
</dbReference>
<feature type="region of interest" description="Disordered" evidence="7">
    <location>
        <begin position="385"/>
        <end position="406"/>
    </location>
</feature>
<dbReference type="PROSITE" id="PS51633">
    <property type="entry name" value="CXC"/>
    <property type="match status" value="1"/>
</dbReference>
<evidence type="ECO:0000256" key="5">
    <source>
        <dbReference type="ARBA" id="ARBA00023242"/>
    </source>
</evidence>
<accession>A0A8B8L434</accession>
<feature type="domain" description="SET" evidence="8">
    <location>
        <begin position="720"/>
        <end position="835"/>
    </location>
</feature>
<dbReference type="GO" id="GO:0031507">
    <property type="term" value="P:heterochromatin formation"/>
    <property type="evidence" value="ECO:0007669"/>
    <property type="project" value="TreeGrafter"/>
</dbReference>
<dbReference type="PROSITE" id="PS50280">
    <property type="entry name" value="SET"/>
    <property type="match status" value="1"/>
</dbReference>
<reference evidence="11" key="2">
    <citation type="submission" date="2025-08" db="UniProtKB">
        <authorList>
            <consortium name="RefSeq"/>
        </authorList>
    </citation>
    <scope>IDENTIFICATION</scope>
    <source>
        <tissue evidence="11">Young leaves</tissue>
    </source>
</reference>
<dbReference type="OrthoDB" id="6141102at2759"/>
<dbReference type="Pfam" id="PF18264">
    <property type="entry name" value="preSET_CXC"/>
    <property type="match status" value="1"/>
</dbReference>
<dbReference type="Pfam" id="PF25996">
    <property type="entry name" value="HTH_CLF_N"/>
    <property type="match status" value="1"/>
</dbReference>
<evidence type="ECO:0000256" key="3">
    <source>
        <dbReference type="ARBA" id="ARBA00022679"/>
    </source>
</evidence>
<dbReference type="GO" id="GO:0003682">
    <property type="term" value="F:chromatin binding"/>
    <property type="evidence" value="ECO:0007669"/>
    <property type="project" value="TreeGrafter"/>
</dbReference>
<dbReference type="InterPro" id="IPR001214">
    <property type="entry name" value="SET_dom"/>
</dbReference>
<dbReference type="CDD" id="cd10519">
    <property type="entry name" value="SET_EZH"/>
    <property type="match status" value="1"/>
</dbReference>
<comment type="catalytic activity">
    <reaction evidence="6">
        <text>L-lysyl(27)-[histone H3] + 3 S-adenosyl-L-methionine = N(6),N(6),N(6)-trimethyl-L-lysyl(27)-[histone H3] + 3 S-adenosyl-L-homocysteine + 3 H(+)</text>
        <dbReference type="Rhea" id="RHEA:60292"/>
        <dbReference type="Rhea" id="RHEA-COMP:15535"/>
        <dbReference type="Rhea" id="RHEA-COMP:15548"/>
        <dbReference type="ChEBI" id="CHEBI:15378"/>
        <dbReference type="ChEBI" id="CHEBI:29969"/>
        <dbReference type="ChEBI" id="CHEBI:57856"/>
        <dbReference type="ChEBI" id="CHEBI:59789"/>
        <dbReference type="ChEBI" id="CHEBI:61961"/>
        <dbReference type="EC" id="2.1.1.356"/>
    </reaction>
</comment>
<dbReference type="SUPFAM" id="SSF82199">
    <property type="entry name" value="SET domain"/>
    <property type="match status" value="1"/>
</dbReference>